<dbReference type="PANTHER" id="PTHR38041:SF1">
    <property type="entry name" value="CHORISMATE MUTASE"/>
    <property type="match status" value="1"/>
</dbReference>
<dbReference type="RefSeq" id="WP_256619544.1">
    <property type="nucleotide sequence ID" value="NZ_JANIBC010000007.1"/>
</dbReference>
<evidence type="ECO:0000256" key="2">
    <source>
        <dbReference type="ARBA" id="ARBA00023235"/>
    </source>
</evidence>
<dbReference type="PIRSF" id="PIRSF029775">
    <property type="entry name" value="Isochor_pyr_lyas"/>
    <property type="match status" value="1"/>
</dbReference>
<dbReference type="AlphaFoldDB" id="A0A9X2RI70"/>
<feature type="binding site" evidence="3">
    <location>
        <position position="33"/>
    </location>
    <ligand>
        <name>substrate</name>
    </ligand>
</feature>
<dbReference type="GO" id="GO:0046417">
    <property type="term" value="P:chorismate metabolic process"/>
    <property type="evidence" value="ECO:0007669"/>
    <property type="project" value="InterPro"/>
</dbReference>
<feature type="binding site" evidence="3">
    <location>
        <position position="44"/>
    </location>
    <ligand>
        <name>substrate</name>
    </ligand>
</feature>
<reference evidence="5" key="1">
    <citation type="submission" date="2022-07" db="EMBL/GenBank/DDBJ databases">
        <title>Parvularcula maris sp. nov., an algicidal bacterium isolated from seawater.</title>
        <authorList>
            <person name="Li F."/>
        </authorList>
    </citation>
    <scope>NUCLEOTIDE SEQUENCE</scope>
    <source>
        <strain evidence="5">BGMRC 0090</strain>
    </source>
</reference>
<accession>A0A9X2RI70</accession>
<dbReference type="PANTHER" id="PTHR38041">
    <property type="entry name" value="CHORISMATE MUTASE"/>
    <property type="match status" value="1"/>
</dbReference>
<comment type="caution">
    <text evidence="5">The sequence shown here is derived from an EMBL/GenBank/DDBJ whole genome shotgun (WGS) entry which is preliminary data.</text>
</comment>
<keyword evidence="6" id="KW-1185">Reference proteome</keyword>
<evidence type="ECO:0000256" key="1">
    <source>
        <dbReference type="ARBA" id="ARBA00012404"/>
    </source>
</evidence>
<dbReference type="Pfam" id="PF01817">
    <property type="entry name" value="CM_2"/>
    <property type="match status" value="1"/>
</dbReference>
<feature type="domain" description="Chorismate mutase" evidence="4">
    <location>
        <begin position="6"/>
        <end position="96"/>
    </location>
</feature>
<dbReference type="InterPro" id="IPR002701">
    <property type="entry name" value="CM_II_prokaryot"/>
</dbReference>
<dbReference type="InterPro" id="IPR051331">
    <property type="entry name" value="Chorismate_mutase-related"/>
</dbReference>
<evidence type="ECO:0000256" key="3">
    <source>
        <dbReference type="PIRSR" id="PIRSR029775-1"/>
    </source>
</evidence>
<dbReference type="GO" id="GO:0004106">
    <property type="term" value="F:chorismate mutase activity"/>
    <property type="evidence" value="ECO:0007669"/>
    <property type="project" value="UniProtKB-EC"/>
</dbReference>
<evidence type="ECO:0000313" key="5">
    <source>
        <dbReference type="EMBL" id="MCQ8185654.1"/>
    </source>
</evidence>
<feature type="binding site" evidence="3">
    <location>
        <position position="16"/>
    </location>
    <ligand>
        <name>substrate</name>
    </ligand>
</feature>
<dbReference type="SUPFAM" id="SSF48600">
    <property type="entry name" value="Chorismate mutase II"/>
    <property type="match status" value="1"/>
</dbReference>
<proteinExistence type="predicted"/>
<keyword evidence="2 5" id="KW-0413">Isomerase</keyword>
<dbReference type="Gene3D" id="1.20.59.10">
    <property type="entry name" value="Chorismate mutase"/>
    <property type="match status" value="1"/>
</dbReference>
<dbReference type="Proteomes" id="UP001142610">
    <property type="component" value="Unassembled WGS sequence"/>
</dbReference>
<organism evidence="5 6">
    <name type="scientific">Parvularcula maris</name>
    <dbReference type="NCBI Taxonomy" id="2965077"/>
    <lineage>
        <taxon>Bacteria</taxon>
        <taxon>Pseudomonadati</taxon>
        <taxon>Pseudomonadota</taxon>
        <taxon>Alphaproteobacteria</taxon>
        <taxon>Parvularculales</taxon>
        <taxon>Parvularculaceae</taxon>
        <taxon>Parvularcula</taxon>
    </lineage>
</organism>
<sequence length="104" mass="11962">MSVKTPQDCQTMEDVREGVDALDRELVRMLAIRQGYMEAAARIKPTFGDVRVPWRIEDVVEKVLTESRKYGLSARIAEPVWRELIECCIAHEGEAWKKQRGEEG</sequence>
<dbReference type="InterPro" id="IPR036263">
    <property type="entry name" value="Chorismate_II_sf"/>
</dbReference>
<gene>
    <name evidence="5" type="ORF">NOG11_09620</name>
</gene>
<name>A0A9X2RI70_9PROT</name>
<dbReference type="SMART" id="SM00830">
    <property type="entry name" value="CM_2"/>
    <property type="match status" value="1"/>
</dbReference>
<protein>
    <recommendedName>
        <fullName evidence="1">chorismate mutase</fullName>
        <ecNumber evidence="1">5.4.99.5</ecNumber>
    </recommendedName>
</protein>
<dbReference type="PROSITE" id="PS51168">
    <property type="entry name" value="CHORISMATE_MUT_2"/>
    <property type="match status" value="1"/>
</dbReference>
<dbReference type="InterPro" id="IPR008241">
    <property type="entry name" value="Isochorismate_pyruvate-lyase"/>
</dbReference>
<feature type="binding site" evidence="3">
    <location>
        <position position="92"/>
    </location>
    <ligand>
        <name>substrate</name>
    </ligand>
</feature>
<dbReference type="EC" id="5.4.99.5" evidence="1"/>
<dbReference type="EMBL" id="JANIBC010000007">
    <property type="protein sequence ID" value="MCQ8185654.1"/>
    <property type="molecule type" value="Genomic_DNA"/>
</dbReference>
<evidence type="ECO:0000259" key="4">
    <source>
        <dbReference type="PROSITE" id="PS51168"/>
    </source>
</evidence>
<evidence type="ECO:0000313" key="6">
    <source>
        <dbReference type="Proteomes" id="UP001142610"/>
    </source>
</evidence>
<dbReference type="GO" id="GO:0009697">
    <property type="term" value="P:salicylic acid biosynthetic process"/>
    <property type="evidence" value="ECO:0007669"/>
    <property type="project" value="InterPro"/>
</dbReference>
<dbReference type="InterPro" id="IPR036979">
    <property type="entry name" value="CM_dom_sf"/>
</dbReference>
<dbReference type="GO" id="GO:0016835">
    <property type="term" value="F:carbon-oxygen lyase activity"/>
    <property type="evidence" value="ECO:0007669"/>
    <property type="project" value="InterPro"/>
</dbReference>